<keyword evidence="2" id="KW-1185">Reference proteome</keyword>
<name>A0ACC4DID6_PURLI</name>
<organism evidence="1 2">
    <name type="scientific">Purpureocillium lilacinum</name>
    <name type="common">Paecilomyces lilacinus</name>
    <dbReference type="NCBI Taxonomy" id="33203"/>
    <lineage>
        <taxon>Eukaryota</taxon>
        <taxon>Fungi</taxon>
        <taxon>Dikarya</taxon>
        <taxon>Ascomycota</taxon>
        <taxon>Pezizomycotina</taxon>
        <taxon>Sordariomycetes</taxon>
        <taxon>Hypocreomycetidae</taxon>
        <taxon>Hypocreales</taxon>
        <taxon>Ophiocordycipitaceae</taxon>
        <taxon>Purpureocillium</taxon>
    </lineage>
</organism>
<protein>
    <submittedName>
        <fullName evidence="1">Uncharacterized protein</fullName>
    </submittedName>
</protein>
<sequence>MEWTRSLIKRLAPSWVCSIPDPSQRLNLHPFCDMISDLSVFAPYSLHMVPHAVIISAGKLERRPELVGGPTSSLPTCLSPFESRAVVACWPDLSFFLAPSSSSSPSDSEAVSIRGSGDRRPSEKLTAASLSPSDGTASLPPAETLLAACAEEYLRWSS</sequence>
<dbReference type="EMBL" id="JBGNUJ010000010">
    <property type="protein sequence ID" value="KAL3955196.1"/>
    <property type="molecule type" value="Genomic_DNA"/>
</dbReference>
<proteinExistence type="predicted"/>
<reference evidence="1" key="1">
    <citation type="submission" date="2024-12" db="EMBL/GenBank/DDBJ databases">
        <title>Comparative genomics and development of molecular markers within Purpureocillium lilacinum and among Purpureocillium species.</title>
        <authorList>
            <person name="Yeh Z.-Y."/>
            <person name="Ni N.-T."/>
            <person name="Lo P.-H."/>
            <person name="Mushyakhwo K."/>
            <person name="Lin C.-F."/>
            <person name="Nai Y.-S."/>
        </authorList>
    </citation>
    <scope>NUCLEOTIDE SEQUENCE</scope>
    <source>
        <strain evidence="1">NCHU-NPUST-175</strain>
    </source>
</reference>
<evidence type="ECO:0000313" key="1">
    <source>
        <dbReference type="EMBL" id="KAL3955196.1"/>
    </source>
</evidence>
<accession>A0ACC4DID6</accession>
<comment type="caution">
    <text evidence="1">The sequence shown here is derived from an EMBL/GenBank/DDBJ whole genome shotgun (WGS) entry which is preliminary data.</text>
</comment>
<evidence type="ECO:0000313" key="2">
    <source>
        <dbReference type="Proteomes" id="UP001638806"/>
    </source>
</evidence>
<dbReference type="Proteomes" id="UP001638806">
    <property type="component" value="Unassembled WGS sequence"/>
</dbReference>
<gene>
    <name evidence="1" type="ORF">ACCO45_010759</name>
</gene>